<dbReference type="RefSeq" id="WP_015830275.1">
    <property type="nucleotide sequence ID" value="NC_012969.1"/>
</dbReference>
<sequence length="283" mass="29121">MANVTFPTALGGDGSTVSDDNDPVTGLGNGGHRTRFVPSLKNIVAIAQMVVNTTTNLASKASQVDLNATNSELDALTAQVESSTSSINTSLALKAPIASPAFTGTPTAPTPSTNDNTTKVATTAFVMANSARNQDATASQKGVVELATATEIKSLDSTRAIAADQMQAAVGFAAMYESPQQTITSGGSLTIAHGLGRTPVMVSHQLVCVTAEQGFSVGDRLNISPLHMEGTNVNRGMSVISDATNIGIRFGISANVFAVPHFSTGTIAGLTNANWRLVVRAWG</sequence>
<dbReference type="Proteomes" id="UP000002743">
    <property type="component" value="Chromosome"/>
</dbReference>
<dbReference type="eggNOG" id="COG5301">
    <property type="taxonomic scope" value="Bacteria"/>
</dbReference>
<dbReference type="OrthoDB" id="9810174at2"/>
<dbReference type="AlphaFoldDB" id="C6XE85"/>
<dbReference type="HOGENOM" id="CLU_982837_0_0_4"/>
<reference evidence="3" key="1">
    <citation type="submission" date="2009-07" db="EMBL/GenBank/DDBJ databases">
        <title>Complete sequence of chromosome of Methylovorus sp. SIP3-4.</title>
        <authorList>
            <person name="Lucas S."/>
            <person name="Copeland A."/>
            <person name="Lapidus A."/>
            <person name="Glavina del Rio T."/>
            <person name="Tice H."/>
            <person name="Bruce D."/>
            <person name="Goodwin L."/>
            <person name="Pitluck S."/>
            <person name="Clum A."/>
            <person name="Larimer F."/>
            <person name="Land M."/>
            <person name="Hauser L."/>
            <person name="Kyrpides N."/>
            <person name="Mikhailova N."/>
            <person name="Kayluzhnaya M."/>
            <person name="Chistoserdova L."/>
        </authorList>
    </citation>
    <scope>NUCLEOTIDE SEQUENCE [LARGE SCALE GENOMIC DNA]</scope>
    <source>
        <strain evidence="3">SIP3-4</strain>
    </source>
</reference>
<protein>
    <submittedName>
        <fullName evidence="2">Uncharacterized protein</fullName>
    </submittedName>
</protein>
<evidence type="ECO:0000313" key="3">
    <source>
        <dbReference type="Proteomes" id="UP000002743"/>
    </source>
</evidence>
<evidence type="ECO:0000256" key="1">
    <source>
        <dbReference type="SAM" id="MobiDB-lite"/>
    </source>
</evidence>
<keyword evidence="3" id="KW-1185">Reference proteome</keyword>
<organism evidence="2 3">
    <name type="scientific">Methylovorus glucosotrophus (strain SIP3-4)</name>
    <dbReference type="NCBI Taxonomy" id="582744"/>
    <lineage>
        <taxon>Bacteria</taxon>
        <taxon>Pseudomonadati</taxon>
        <taxon>Pseudomonadota</taxon>
        <taxon>Betaproteobacteria</taxon>
        <taxon>Nitrosomonadales</taxon>
        <taxon>Methylophilaceae</taxon>
        <taxon>Methylovorus</taxon>
    </lineage>
</organism>
<dbReference type="KEGG" id="mei:Msip34_1615"/>
<dbReference type="EMBL" id="CP001674">
    <property type="protein sequence ID" value="ACT50860.1"/>
    <property type="molecule type" value="Genomic_DNA"/>
</dbReference>
<dbReference type="STRING" id="582744.Msip34_1615"/>
<evidence type="ECO:0000313" key="2">
    <source>
        <dbReference type="EMBL" id="ACT50860.1"/>
    </source>
</evidence>
<name>C6XE85_METGS</name>
<gene>
    <name evidence="2" type="ordered locus">Msip34_1615</name>
</gene>
<proteinExistence type="predicted"/>
<reference evidence="2 3" key="2">
    <citation type="journal article" date="2011" name="J. Bacteriol.">
        <title>Genomes of three methylotrophs from a single niche uncover genetic and metabolic divergence of Methylophilaceae.</title>
        <authorList>
            <person name="Lapidus A."/>
            <person name="Clum A."/>
            <person name="Labutti K."/>
            <person name="Kaluzhnaya M.G."/>
            <person name="Lim S."/>
            <person name="Beck D.A."/>
            <person name="Glavina Del Rio T."/>
            <person name="Nolan M."/>
            <person name="Mavromatis K."/>
            <person name="Huntemann M."/>
            <person name="Lucas S."/>
            <person name="Lidstrom M.E."/>
            <person name="Ivanova N."/>
            <person name="Chistoserdova L."/>
        </authorList>
    </citation>
    <scope>NUCLEOTIDE SEQUENCE [LARGE SCALE GENOMIC DNA]</scope>
    <source>
        <strain evidence="2 3">SIP3-4</strain>
    </source>
</reference>
<feature type="region of interest" description="Disordered" evidence="1">
    <location>
        <begin position="1"/>
        <end position="33"/>
    </location>
</feature>
<accession>C6XE85</accession>